<sequence length="88" mass="9872">MQNCLSQFLSRSLLTEAISLKLSKRTLPTQLILRKYSPGSGFFKTFGMFTTKFSVGAAFKEPRQPVSRSSALRLPQLHCHIIGTSHLM</sequence>
<gene>
    <name evidence="1" type="primary">Acey_s0167.g138</name>
    <name evidence="1" type="ORF">Y032_0167g138</name>
</gene>
<dbReference type="AlphaFoldDB" id="A0A016SWD7"/>
<reference evidence="2" key="1">
    <citation type="journal article" date="2015" name="Nat. Genet.">
        <title>The genome and transcriptome of the zoonotic hookworm Ancylostoma ceylanicum identify infection-specific gene families.</title>
        <authorList>
            <person name="Schwarz E.M."/>
            <person name="Hu Y."/>
            <person name="Antoshechkin I."/>
            <person name="Miller M.M."/>
            <person name="Sternberg P.W."/>
            <person name="Aroian R.V."/>
        </authorList>
    </citation>
    <scope>NUCLEOTIDE SEQUENCE</scope>
    <source>
        <strain evidence="2">HY135</strain>
    </source>
</reference>
<evidence type="ECO:0000313" key="1">
    <source>
        <dbReference type="EMBL" id="EYB94820.1"/>
    </source>
</evidence>
<dbReference type="Proteomes" id="UP000024635">
    <property type="component" value="Unassembled WGS sequence"/>
</dbReference>
<proteinExistence type="predicted"/>
<keyword evidence="2" id="KW-1185">Reference proteome</keyword>
<protein>
    <submittedName>
        <fullName evidence="1">Uncharacterized protein</fullName>
    </submittedName>
</protein>
<name>A0A016SWD7_9BILA</name>
<dbReference type="EMBL" id="JARK01001503">
    <property type="protein sequence ID" value="EYB94820.1"/>
    <property type="molecule type" value="Genomic_DNA"/>
</dbReference>
<accession>A0A016SWD7</accession>
<organism evidence="1 2">
    <name type="scientific">Ancylostoma ceylanicum</name>
    <dbReference type="NCBI Taxonomy" id="53326"/>
    <lineage>
        <taxon>Eukaryota</taxon>
        <taxon>Metazoa</taxon>
        <taxon>Ecdysozoa</taxon>
        <taxon>Nematoda</taxon>
        <taxon>Chromadorea</taxon>
        <taxon>Rhabditida</taxon>
        <taxon>Rhabditina</taxon>
        <taxon>Rhabditomorpha</taxon>
        <taxon>Strongyloidea</taxon>
        <taxon>Ancylostomatidae</taxon>
        <taxon>Ancylostomatinae</taxon>
        <taxon>Ancylostoma</taxon>
    </lineage>
</organism>
<evidence type="ECO:0000313" key="2">
    <source>
        <dbReference type="Proteomes" id="UP000024635"/>
    </source>
</evidence>
<comment type="caution">
    <text evidence="1">The sequence shown here is derived from an EMBL/GenBank/DDBJ whole genome shotgun (WGS) entry which is preliminary data.</text>
</comment>